<evidence type="ECO:0000256" key="6">
    <source>
        <dbReference type="ARBA" id="ARBA00044538"/>
    </source>
</evidence>
<evidence type="ECO:0000256" key="2">
    <source>
        <dbReference type="ARBA" id="ARBA00022670"/>
    </source>
</evidence>
<dbReference type="Proteomes" id="UP000831151">
    <property type="component" value="Chromosome"/>
</dbReference>
<dbReference type="SUPFAM" id="SSF118010">
    <property type="entry name" value="TM1457-like"/>
    <property type="match status" value="1"/>
</dbReference>
<proteinExistence type="inferred from homology"/>
<dbReference type="Pfam" id="PF04327">
    <property type="entry name" value="Peptidase_Prp"/>
    <property type="match status" value="1"/>
</dbReference>
<dbReference type="GO" id="GO:0042254">
    <property type="term" value="P:ribosome biogenesis"/>
    <property type="evidence" value="ECO:0007669"/>
    <property type="project" value="UniProtKB-KW"/>
</dbReference>
<evidence type="ECO:0000256" key="5">
    <source>
        <dbReference type="ARBA" id="ARBA00044503"/>
    </source>
</evidence>
<evidence type="ECO:0000256" key="3">
    <source>
        <dbReference type="ARBA" id="ARBA00022801"/>
    </source>
</evidence>
<dbReference type="PANTHER" id="PTHR39178:SF1">
    <property type="entry name" value="RIBOSOMAL-PROCESSING CYSTEINE PROTEASE PRP"/>
    <property type="match status" value="1"/>
</dbReference>
<keyword evidence="2 7" id="KW-0645">Protease</keyword>
<evidence type="ECO:0000256" key="1">
    <source>
        <dbReference type="ARBA" id="ARBA00022517"/>
    </source>
</evidence>
<sequence length="120" mass="13881">MTTVTFFEKDGKILEFEFDGHANYAHEDGIVCASLSALSISTVNSLEEIAGLNENEEYFVEIYEDEDKDEVKLNFKYKTDDPDKDYISQILLRSLLLSVKNIYKEYSDRVALYVKEVKKC</sequence>
<keyword evidence="1" id="KW-0690">Ribosome biogenesis</keyword>
<dbReference type="KEGG" id="fms:M1R53_03260"/>
<dbReference type="InterPro" id="IPR007422">
    <property type="entry name" value="Peptidase_Prp"/>
</dbReference>
<keyword evidence="3" id="KW-0378">Hydrolase</keyword>
<evidence type="ECO:0000256" key="4">
    <source>
        <dbReference type="ARBA" id="ARBA00022807"/>
    </source>
</evidence>
<dbReference type="CDD" id="cd16332">
    <property type="entry name" value="Prp-like"/>
    <property type="match status" value="1"/>
</dbReference>
<name>A0A9E7IVM0_9FIRM</name>
<dbReference type="GO" id="GO:0006508">
    <property type="term" value="P:proteolysis"/>
    <property type="evidence" value="ECO:0007669"/>
    <property type="project" value="UniProtKB-KW"/>
</dbReference>
<evidence type="ECO:0000313" key="8">
    <source>
        <dbReference type="Proteomes" id="UP000831151"/>
    </source>
</evidence>
<protein>
    <recommendedName>
        <fullName evidence="6">Ribosomal processing cysteine protease Prp</fullName>
    </recommendedName>
</protein>
<gene>
    <name evidence="7" type="ORF">M1R53_03260</name>
</gene>
<keyword evidence="8" id="KW-1185">Reference proteome</keyword>
<reference evidence="7" key="1">
    <citation type="submission" date="2022-04" db="EMBL/GenBank/DDBJ databases">
        <title>Complete genome sequences of Ezakiella coagulans and Fenollaria massiliensis.</title>
        <authorList>
            <person name="France M.T."/>
            <person name="Clifford J."/>
            <person name="Narina S."/>
            <person name="Rutt L."/>
            <person name="Ravel J."/>
        </authorList>
    </citation>
    <scope>NUCLEOTIDE SEQUENCE</scope>
    <source>
        <strain evidence="7">C0061C2</strain>
    </source>
</reference>
<dbReference type="RefSeq" id="WP_019214707.1">
    <property type="nucleotide sequence ID" value="NZ_CP096649.1"/>
</dbReference>
<dbReference type="AlphaFoldDB" id="A0A9E7IVM0"/>
<dbReference type="Gene3D" id="3.30.70.1490">
    <property type="entry name" value="Cysteine protease Prp"/>
    <property type="match status" value="1"/>
</dbReference>
<dbReference type="PANTHER" id="PTHR39178">
    <property type="entry name" value="HYPOTHETICAL RIBOSOME-ASSOCIATED PROTEIN"/>
    <property type="match status" value="1"/>
</dbReference>
<dbReference type="InterPro" id="IPR036764">
    <property type="entry name" value="Peptidase_Prp_sf"/>
</dbReference>
<dbReference type="EMBL" id="CP096649">
    <property type="protein sequence ID" value="UQK59677.1"/>
    <property type="molecule type" value="Genomic_DNA"/>
</dbReference>
<comment type="similarity">
    <text evidence="5">Belongs to the Prp family.</text>
</comment>
<evidence type="ECO:0000313" key="7">
    <source>
        <dbReference type="EMBL" id="UQK59677.1"/>
    </source>
</evidence>
<accession>A0A9E7IVM0</accession>
<dbReference type="GO" id="GO:0008234">
    <property type="term" value="F:cysteine-type peptidase activity"/>
    <property type="evidence" value="ECO:0007669"/>
    <property type="project" value="UniProtKB-KW"/>
</dbReference>
<organism evidence="7 8">
    <name type="scientific">Fenollaria massiliensis</name>
    <dbReference type="NCBI Taxonomy" id="938288"/>
    <lineage>
        <taxon>Bacteria</taxon>
        <taxon>Bacillati</taxon>
        <taxon>Bacillota</taxon>
        <taxon>Clostridia</taxon>
        <taxon>Eubacteriales</taxon>
        <taxon>Fenollaria</taxon>
    </lineage>
</organism>
<keyword evidence="4" id="KW-0788">Thiol protease</keyword>